<keyword evidence="9" id="KW-1185">Reference proteome</keyword>
<dbReference type="STRING" id="45067.Llan_0611"/>
<dbReference type="Gene3D" id="3.40.1390.10">
    <property type="entry name" value="MurE/MurF, N-terminal domain"/>
    <property type="match status" value="1"/>
</dbReference>
<dbReference type="eggNOG" id="COG1044">
    <property type="taxonomic scope" value="Bacteria"/>
</dbReference>
<dbReference type="NCBIfam" id="NF002060">
    <property type="entry name" value="PRK00892.1"/>
    <property type="match status" value="1"/>
</dbReference>
<comment type="caution">
    <text evidence="8">The sequence shown here is derived from an EMBL/GenBank/DDBJ whole genome shotgun (WGS) entry which is preliminary data.</text>
</comment>
<evidence type="ECO:0000256" key="2">
    <source>
        <dbReference type="ARBA" id="ARBA00022556"/>
    </source>
</evidence>
<dbReference type="OrthoDB" id="9784739at2"/>
<dbReference type="InterPro" id="IPR020573">
    <property type="entry name" value="UDP_GlcNAc_AcTrfase_non-rep"/>
</dbReference>
<dbReference type="NCBIfam" id="TIGR01853">
    <property type="entry name" value="lipid_A_lpxD"/>
    <property type="match status" value="1"/>
</dbReference>
<dbReference type="EMBL" id="LNYI01000011">
    <property type="protein sequence ID" value="KTD23830.1"/>
    <property type="molecule type" value="Genomic_DNA"/>
</dbReference>
<feature type="domain" description="UDP-3-O-[3-hydroxymyristoyl] glucosamine N-acyltransferase non-repeat region" evidence="7">
    <location>
        <begin position="22"/>
        <end position="86"/>
    </location>
</feature>
<dbReference type="InterPro" id="IPR001451">
    <property type="entry name" value="Hexapep"/>
</dbReference>
<evidence type="ECO:0000259" key="7">
    <source>
        <dbReference type="Pfam" id="PF04613"/>
    </source>
</evidence>
<keyword evidence="4" id="KW-0677">Repeat</keyword>
<evidence type="ECO:0000256" key="1">
    <source>
        <dbReference type="ARBA" id="ARBA00022516"/>
    </source>
</evidence>
<dbReference type="InterPro" id="IPR007691">
    <property type="entry name" value="LpxD"/>
</dbReference>
<dbReference type="AlphaFoldDB" id="A0A0W0VVY6"/>
<evidence type="ECO:0000256" key="4">
    <source>
        <dbReference type="ARBA" id="ARBA00022737"/>
    </source>
</evidence>
<dbReference type="SUPFAM" id="SSF51161">
    <property type="entry name" value="Trimeric LpxA-like enzymes"/>
    <property type="match status" value="1"/>
</dbReference>
<sequence length="337" mass="35490">MYTLAEVAHHLDGVLHGNPEQPIQGIASLSRARKTDLSYFDHPFLLEMLTKTKAGAVLLTENHIAYSPANSIVVPDPLLSMSIAATLFSAPVVSPAGIHPTAFVSPSAQLGEGVTIGANTTVEEGVVLGDGVVIGANCVLEANVFIDFKTVIQHGVHVYDGTKLGREVIVESGVILGASPFNGIKQQGRWLSGPAVGGTWISDHVHIGANSVITRGALGDTLIGSGVRIDNLVMIAHDVIIGANSAIAGCAVIGANTQLGAHCIIGGASCVAPHVHLTDDVVITGMSTVNKSLTKPGVYSSGIMVSEHRQWRRNVARFRRLDDYITRLIKLEQVKEV</sequence>
<gene>
    <name evidence="8" type="primary">lpxD_1</name>
    <name evidence="8" type="ORF">Llan_0611</name>
</gene>
<dbReference type="Gene3D" id="1.20.5.170">
    <property type="match status" value="1"/>
</dbReference>
<proteinExistence type="predicted"/>
<dbReference type="PANTHER" id="PTHR43378">
    <property type="entry name" value="UDP-3-O-ACYLGLUCOSAMINE N-ACYLTRANSFERASE"/>
    <property type="match status" value="1"/>
</dbReference>
<accession>A0A0W0VVY6</accession>
<dbReference type="PANTHER" id="PTHR43378:SF2">
    <property type="entry name" value="UDP-3-O-ACYLGLUCOSAMINE N-ACYLTRANSFERASE 1, MITOCHONDRIAL-RELATED"/>
    <property type="match status" value="1"/>
</dbReference>
<dbReference type="Proteomes" id="UP000054869">
    <property type="component" value="Unassembled WGS sequence"/>
</dbReference>
<evidence type="ECO:0000256" key="6">
    <source>
        <dbReference type="ARBA" id="ARBA00023315"/>
    </source>
</evidence>
<dbReference type="GO" id="GO:0016410">
    <property type="term" value="F:N-acyltransferase activity"/>
    <property type="evidence" value="ECO:0007669"/>
    <property type="project" value="InterPro"/>
</dbReference>
<dbReference type="Gene3D" id="2.160.10.10">
    <property type="entry name" value="Hexapeptide repeat proteins"/>
    <property type="match status" value="1"/>
</dbReference>
<keyword evidence="6 8" id="KW-0012">Acyltransferase</keyword>
<dbReference type="Pfam" id="PF00132">
    <property type="entry name" value="Hexapep"/>
    <property type="match status" value="2"/>
</dbReference>
<evidence type="ECO:0000313" key="9">
    <source>
        <dbReference type="Proteomes" id="UP000054869"/>
    </source>
</evidence>
<evidence type="ECO:0000313" key="8">
    <source>
        <dbReference type="EMBL" id="KTD23830.1"/>
    </source>
</evidence>
<protein>
    <submittedName>
        <fullName evidence="8">UDP-3-O-[3-hydroxymyristoyl] glucosamine N-acyltransferase</fullName>
        <ecNumber evidence="8">2.3.1.-</ecNumber>
    </submittedName>
</protein>
<dbReference type="GO" id="GO:0016020">
    <property type="term" value="C:membrane"/>
    <property type="evidence" value="ECO:0007669"/>
    <property type="project" value="GOC"/>
</dbReference>
<keyword evidence="1" id="KW-0444">Lipid biosynthesis</keyword>
<dbReference type="PATRIC" id="fig|45067.4.peg.637"/>
<dbReference type="RefSeq" id="WP_028372174.1">
    <property type="nucleotide sequence ID" value="NZ_CAAAJD010000001.1"/>
</dbReference>
<keyword evidence="2" id="KW-0441">Lipid A biosynthesis</keyword>
<evidence type="ECO:0000256" key="5">
    <source>
        <dbReference type="ARBA" id="ARBA00023098"/>
    </source>
</evidence>
<organism evidence="8 9">
    <name type="scientific">Legionella lansingensis</name>
    <dbReference type="NCBI Taxonomy" id="45067"/>
    <lineage>
        <taxon>Bacteria</taxon>
        <taxon>Pseudomonadati</taxon>
        <taxon>Pseudomonadota</taxon>
        <taxon>Gammaproteobacteria</taxon>
        <taxon>Legionellales</taxon>
        <taxon>Legionellaceae</taxon>
        <taxon>Legionella</taxon>
    </lineage>
</organism>
<keyword evidence="3 8" id="KW-0808">Transferase</keyword>
<keyword evidence="5" id="KW-0443">Lipid metabolism</keyword>
<dbReference type="EC" id="2.3.1.-" evidence="8"/>
<reference evidence="8 9" key="1">
    <citation type="submission" date="2015-11" db="EMBL/GenBank/DDBJ databases">
        <title>Genomic analysis of 38 Legionella species identifies large and diverse effector repertoires.</title>
        <authorList>
            <person name="Burstein D."/>
            <person name="Amaro F."/>
            <person name="Zusman T."/>
            <person name="Lifshitz Z."/>
            <person name="Cohen O."/>
            <person name="Gilbert J.A."/>
            <person name="Pupko T."/>
            <person name="Shuman H.A."/>
            <person name="Segal G."/>
        </authorList>
    </citation>
    <scope>NUCLEOTIDE SEQUENCE [LARGE SCALE GENOMIC DNA]</scope>
    <source>
        <strain evidence="8 9">ATCC 49751</strain>
    </source>
</reference>
<dbReference type="CDD" id="cd03352">
    <property type="entry name" value="LbH_LpxD"/>
    <property type="match status" value="1"/>
</dbReference>
<name>A0A0W0VVY6_9GAMM</name>
<evidence type="ECO:0000256" key="3">
    <source>
        <dbReference type="ARBA" id="ARBA00022679"/>
    </source>
</evidence>
<dbReference type="InterPro" id="IPR011004">
    <property type="entry name" value="Trimer_LpxA-like_sf"/>
</dbReference>
<dbReference type="Pfam" id="PF04613">
    <property type="entry name" value="LpxD"/>
    <property type="match status" value="1"/>
</dbReference>
<dbReference type="GO" id="GO:0009245">
    <property type="term" value="P:lipid A biosynthetic process"/>
    <property type="evidence" value="ECO:0007669"/>
    <property type="project" value="UniProtKB-KW"/>
</dbReference>